<dbReference type="AlphaFoldDB" id="S8ATP8"/>
<feature type="signal peptide" evidence="1">
    <location>
        <begin position="1"/>
        <end position="19"/>
    </location>
</feature>
<name>S8ATP8_PENO1</name>
<feature type="chain" id="PRO_5004560793" description="Secreted protein" evidence="1">
    <location>
        <begin position="20"/>
        <end position="67"/>
    </location>
</feature>
<evidence type="ECO:0008006" key="4">
    <source>
        <dbReference type="Google" id="ProtNLM"/>
    </source>
</evidence>
<keyword evidence="1" id="KW-0732">Signal</keyword>
<reference evidence="2 3" key="1">
    <citation type="journal article" date="2013" name="PLoS ONE">
        <title>Genomic and secretomic analyses reveal unique features of the lignocellulolytic enzyme system of Penicillium decumbens.</title>
        <authorList>
            <person name="Liu G."/>
            <person name="Zhang L."/>
            <person name="Wei X."/>
            <person name="Zou G."/>
            <person name="Qin Y."/>
            <person name="Ma L."/>
            <person name="Li J."/>
            <person name="Zheng H."/>
            <person name="Wang S."/>
            <person name="Wang C."/>
            <person name="Xun L."/>
            <person name="Zhao G.-P."/>
            <person name="Zhou Z."/>
            <person name="Qu Y."/>
        </authorList>
    </citation>
    <scope>NUCLEOTIDE SEQUENCE [LARGE SCALE GENOMIC DNA]</scope>
    <source>
        <strain evidence="3">114-2 / CGMCC 5302</strain>
    </source>
</reference>
<protein>
    <recommendedName>
        <fullName evidence="4">Secreted protein</fullName>
    </recommendedName>
</protein>
<keyword evidence="3" id="KW-1185">Reference proteome</keyword>
<evidence type="ECO:0000313" key="3">
    <source>
        <dbReference type="Proteomes" id="UP000019376"/>
    </source>
</evidence>
<evidence type="ECO:0000256" key="1">
    <source>
        <dbReference type="SAM" id="SignalP"/>
    </source>
</evidence>
<dbReference type="EMBL" id="KB644412">
    <property type="protein sequence ID" value="EPS29513.1"/>
    <property type="molecule type" value="Genomic_DNA"/>
</dbReference>
<dbReference type="HOGENOM" id="CLU_2813212_0_0_1"/>
<gene>
    <name evidence="2" type="ORF">PDE_04463</name>
</gene>
<sequence length="67" mass="7414">MMRKQSSLCCLPPWLLAEAATVSNMPSSLLWTVEGEVIIIIDAVQGCGAVKYHYQLDHSSEWIASHP</sequence>
<proteinExistence type="predicted"/>
<organism evidence="2 3">
    <name type="scientific">Penicillium oxalicum (strain 114-2 / CGMCC 5302)</name>
    <name type="common">Penicillium decumbens</name>
    <dbReference type="NCBI Taxonomy" id="933388"/>
    <lineage>
        <taxon>Eukaryota</taxon>
        <taxon>Fungi</taxon>
        <taxon>Dikarya</taxon>
        <taxon>Ascomycota</taxon>
        <taxon>Pezizomycotina</taxon>
        <taxon>Eurotiomycetes</taxon>
        <taxon>Eurotiomycetidae</taxon>
        <taxon>Eurotiales</taxon>
        <taxon>Aspergillaceae</taxon>
        <taxon>Penicillium</taxon>
    </lineage>
</organism>
<accession>S8ATP8</accession>
<dbReference type="Proteomes" id="UP000019376">
    <property type="component" value="Unassembled WGS sequence"/>
</dbReference>
<evidence type="ECO:0000313" key="2">
    <source>
        <dbReference type="EMBL" id="EPS29513.1"/>
    </source>
</evidence>